<comment type="caution">
    <text evidence="2">The sequence shown here is derived from an EMBL/GenBank/DDBJ whole genome shotgun (WGS) entry which is preliminary data.</text>
</comment>
<dbReference type="RefSeq" id="WP_377493738.1">
    <property type="nucleotide sequence ID" value="NZ_JBHMDO010000018.1"/>
</dbReference>
<accession>A0ABV5KMJ9</accession>
<sequence length="411" mass="43814">MKRWAGLGVAALILFAYPGSIEAESACIGNCVQVLSHFDPNLKGSIVLVKSGGSSSGGSSSGGRSSSASSSGGKSYGGSSSIGSSSGGKSYGGSSSSGSSSSSKSSGGKTSGGKSTSGKISGGSISGSIGQSGNSSQSITKRLTAAEKQLKKLGKADGARNGYADAYAGSTTIIYYEYKDQAYVEEYDESYHAAYIAGQKKLQQDIEKAAKEGYALGKKTNQLKIPEAYKKSDKVSDAFKSYFYKAVAERDQAISIKHYQDGVKNGLKDVHLPPKKAKKVFVDAYEKGYAKGQSDLKAYQMKQGRNAAFQLLAYKEPMTANPKLAGWYREGFDEAQDDVQVSKNNAFLLGAIGRTYVYPDDAKLSEAVYKRAFLSGQEAARKFKIFLRSVIFVTVACWLLRRFIVAWNSSR</sequence>
<keyword evidence="3" id="KW-1185">Reference proteome</keyword>
<evidence type="ECO:0000313" key="2">
    <source>
        <dbReference type="EMBL" id="MFB9326435.1"/>
    </source>
</evidence>
<evidence type="ECO:0008006" key="4">
    <source>
        <dbReference type="Google" id="ProtNLM"/>
    </source>
</evidence>
<protein>
    <recommendedName>
        <fullName evidence="4">Sel1 repeat family protein</fullName>
    </recommendedName>
</protein>
<evidence type="ECO:0000256" key="1">
    <source>
        <dbReference type="SAM" id="MobiDB-lite"/>
    </source>
</evidence>
<feature type="compositionally biased region" description="Low complexity" evidence="1">
    <location>
        <begin position="92"/>
        <end position="119"/>
    </location>
</feature>
<dbReference type="EMBL" id="JBHMDO010000018">
    <property type="protein sequence ID" value="MFB9326435.1"/>
    <property type="molecule type" value="Genomic_DNA"/>
</dbReference>
<proteinExistence type="predicted"/>
<organism evidence="2 3">
    <name type="scientific">Paenibacillus aurantiacus</name>
    <dbReference type="NCBI Taxonomy" id="1936118"/>
    <lineage>
        <taxon>Bacteria</taxon>
        <taxon>Bacillati</taxon>
        <taxon>Bacillota</taxon>
        <taxon>Bacilli</taxon>
        <taxon>Bacillales</taxon>
        <taxon>Paenibacillaceae</taxon>
        <taxon>Paenibacillus</taxon>
    </lineage>
</organism>
<reference evidence="2 3" key="1">
    <citation type="submission" date="2024-09" db="EMBL/GenBank/DDBJ databases">
        <authorList>
            <person name="Sun Q."/>
            <person name="Mori K."/>
        </authorList>
    </citation>
    <scope>NUCLEOTIDE SEQUENCE [LARGE SCALE GENOMIC DNA]</scope>
    <source>
        <strain evidence="2 3">TISTR 2452</strain>
    </source>
</reference>
<name>A0ABV5KMJ9_9BACL</name>
<feature type="compositionally biased region" description="Low complexity" evidence="1">
    <location>
        <begin position="62"/>
        <end position="84"/>
    </location>
</feature>
<feature type="compositionally biased region" description="Low complexity" evidence="1">
    <location>
        <begin position="126"/>
        <end position="139"/>
    </location>
</feature>
<dbReference type="Proteomes" id="UP001589747">
    <property type="component" value="Unassembled WGS sequence"/>
</dbReference>
<evidence type="ECO:0000313" key="3">
    <source>
        <dbReference type="Proteomes" id="UP001589747"/>
    </source>
</evidence>
<feature type="region of interest" description="Disordered" evidence="1">
    <location>
        <begin position="53"/>
        <end position="140"/>
    </location>
</feature>
<gene>
    <name evidence="2" type="ORF">ACFFSY_10975</name>
</gene>